<evidence type="ECO:0000256" key="1">
    <source>
        <dbReference type="SAM" id="Phobius"/>
    </source>
</evidence>
<feature type="transmembrane region" description="Helical" evidence="1">
    <location>
        <begin position="80"/>
        <end position="100"/>
    </location>
</feature>
<dbReference type="InterPro" id="IPR009339">
    <property type="entry name" value="DUF998"/>
</dbReference>
<feature type="transmembrane region" description="Helical" evidence="1">
    <location>
        <begin position="172"/>
        <end position="193"/>
    </location>
</feature>
<accession>A0A3A4B7J5</accession>
<reference evidence="2 3" key="1">
    <citation type="submission" date="2018-09" db="EMBL/GenBank/DDBJ databases">
        <title>YIM 75507 draft genome.</title>
        <authorList>
            <person name="Tang S."/>
            <person name="Feng Y."/>
        </authorList>
    </citation>
    <scope>NUCLEOTIDE SEQUENCE [LARGE SCALE GENOMIC DNA]</scope>
    <source>
        <strain evidence="2 3">YIM 75507</strain>
    </source>
</reference>
<feature type="transmembrane region" description="Helical" evidence="1">
    <location>
        <begin position="144"/>
        <end position="166"/>
    </location>
</feature>
<name>A0A3A4B7J5_9ACTN</name>
<keyword evidence="1" id="KW-1133">Transmembrane helix</keyword>
<keyword evidence="3" id="KW-1185">Reference proteome</keyword>
<comment type="caution">
    <text evidence="2">The sequence shown here is derived from an EMBL/GenBank/DDBJ whole genome shotgun (WGS) entry which is preliminary data.</text>
</comment>
<dbReference type="Pfam" id="PF06197">
    <property type="entry name" value="DUF998"/>
    <property type="match status" value="1"/>
</dbReference>
<dbReference type="AlphaFoldDB" id="A0A3A4B7J5"/>
<dbReference type="RefSeq" id="WP_119928858.1">
    <property type="nucleotide sequence ID" value="NZ_QZEY01000010.1"/>
</dbReference>
<keyword evidence="1" id="KW-0472">Membrane</keyword>
<proteinExistence type="predicted"/>
<protein>
    <submittedName>
        <fullName evidence="2">DUF998 domain-containing protein</fullName>
    </submittedName>
</protein>
<dbReference type="EMBL" id="QZEY01000010">
    <property type="protein sequence ID" value="RJL30078.1"/>
    <property type="molecule type" value="Genomic_DNA"/>
</dbReference>
<evidence type="ECO:0000313" key="3">
    <source>
        <dbReference type="Proteomes" id="UP000265768"/>
    </source>
</evidence>
<feature type="transmembrane region" description="Helical" evidence="1">
    <location>
        <begin position="55"/>
        <end position="73"/>
    </location>
</feature>
<keyword evidence="1" id="KW-0812">Transmembrane</keyword>
<dbReference type="Proteomes" id="UP000265768">
    <property type="component" value="Unassembled WGS sequence"/>
</dbReference>
<sequence length="209" mass="20998">MKPRPLALISGLGLASALFLALAGHVQGEAGLTAFGHTISDFAAGDRGGSVETGMFLAGAASLVLLAGLRAAAAPLSRTVAGLLLVWVGGVIAGAVIPTTPAGLDLTASGYVHRYVSFAAFIALPVAGILMARRFRTVPDWRPVATPVLSLALATGAGGLAMLTTSMVGHRVLIGLAERVLALTALALLGVLAHRLHRLSAAGARSVTA</sequence>
<gene>
    <name evidence="2" type="ORF">D5H75_24445</name>
</gene>
<feature type="transmembrane region" description="Helical" evidence="1">
    <location>
        <begin position="112"/>
        <end position="132"/>
    </location>
</feature>
<evidence type="ECO:0000313" key="2">
    <source>
        <dbReference type="EMBL" id="RJL30078.1"/>
    </source>
</evidence>
<organism evidence="2 3">
    <name type="scientific">Bailinhaonella thermotolerans</name>
    <dbReference type="NCBI Taxonomy" id="1070861"/>
    <lineage>
        <taxon>Bacteria</taxon>
        <taxon>Bacillati</taxon>
        <taxon>Actinomycetota</taxon>
        <taxon>Actinomycetes</taxon>
        <taxon>Streptosporangiales</taxon>
        <taxon>Streptosporangiaceae</taxon>
        <taxon>Bailinhaonella</taxon>
    </lineage>
</organism>
<dbReference type="OrthoDB" id="4281143at2"/>